<comment type="caution">
    <text evidence="1">The sequence shown here is derived from an EMBL/GenBank/DDBJ whole genome shotgun (WGS) entry which is preliminary data.</text>
</comment>
<accession>A0A7J8VBW9</accession>
<dbReference type="EMBL" id="JABFAB010000009">
    <property type="protein sequence ID" value="MBA0660297.1"/>
    <property type="molecule type" value="Genomic_DNA"/>
</dbReference>
<organism evidence="1 2">
    <name type="scientific">Gossypium klotzschianum</name>
    <dbReference type="NCBI Taxonomy" id="34286"/>
    <lineage>
        <taxon>Eukaryota</taxon>
        <taxon>Viridiplantae</taxon>
        <taxon>Streptophyta</taxon>
        <taxon>Embryophyta</taxon>
        <taxon>Tracheophyta</taxon>
        <taxon>Spermatophyta</taxon>
        <taxon>Magnoliopsida</taxon>
        <taxon>eudicotyledons</taxon>
        <taxon>Gunneridae</taxon>
        <taxon>Pentapetalae</taxon>
        <taxon>rosids</taxon>
        <taxon>malvids</taxon>
        <taxon>Malvales</taxon>
        <taxon>Malvaceae</taxon>
        <taxon>Malvoideae</taxon>
        <taxon>Gossypium</taxon>
    </lineage>
</organism>
<protein>
    <recommendedName>
        <fullName evidence="3">RNase H type-1 domain-containing protein</fullName>
    </recommendedName>
</protein>
<dbReference type="AlphaFoldDB" id="A0A7J8VBW9"/>
<reference evidence="1 2" key="1">
    <citation type="journal article" date="2019" name="Genome Biol. Evol.">
        <title>Insights into the evolution of the New World diploid cottons (Gossypium, subgenus Houzingenia) based on genome sequencing.</title>
        <authorList>
            <person name="Grover C.E."/>
            <person name="Arick M.A. 2nd"/>
            <person name="Thrash A."/>
            <person name="Conover J.L."/>
            <person name="Sanders W.S."/>
            <person name="Peterson D.G."/>
            <person name="Frelichowski J.E."/>
            <person name="Scheffler J.A."/>
            <person name="Scheffler B.E."/>
            <person name="Wendel J.F."/>
        </authorList>
    </citation>
    <scope>NUCLEOTIDE SEQUENCE [LARGE SCALE GENOMIC DNA]</scope>
    <source>
        <strain evidence="1">57</strain>
        <tissue evidence="1">Leaf</tissue>
    </source>
</reference>
<sequence>MDLDAVQEKLPGRLVGVERWRPLDGCNLKINFDAMYRAPSRASCVGIVIRNDVVVEGDALIVILKVLSSMSDNLVLGAYIRDNKLWVRFLRSGRLKGLDVWDHCCWLLCWWRFSCSFVEQPAGFGEQLILGSDCSLSSAV</sequence>
<proteinExistence type="predicted"/>
<evidence type="ECO:0000313" key="1">
    <source>
        <dbReference type="EMBL" id="MBA0660297.1"/>
    </source>
</evidence>
<keyword evidence="2" id="KW-1185">Reference proteome</keyword>
<dbReference type="Proteomes" id="UP000593573">
    <property type="component" value="Unassembled WGS sequence"/>
</dbReference>
<evidence type="ECO:0008006" key="3">
    <source>
        <dbReference type="Google" id="ProtNLM"/>
    </source>
</evidence>
<evidence type="ECO:0000313" key="2">
    <source>
        <dbReference type="Proteomes" id="UP000593573"/>
    </source>
</evidence>
<gene>
    <name evidence="1" type="ORF">Goklo_012334</name>
</gene>
<name>A0A7J8VBW9_9ROSI</name>